<reference evidence="1" key="1">
    <citation type="submission" date="2016-04" db="EMBL/GenBank/DDBJ databases">
        <authorList>
            <person name="Calderon-Fernandez G.M.Sr."/>
        </authorList>
    </citation>
    <scope>NUCLEOTIDE SEQUENCE</scope>
    <source>
        <strain evidence="1">Int1</strain>
        <tissue evidence="1">Integument</tissue>
    </source>
</reference>
<dbReference type="AlphaFoldDB" id="A0A161M9H9"/>
<accession>A0A161M9H9</accession>
<reference evidence="1" key="2">
    <citation type="journal article" date="2017" name="J. Med. Entomol.">
        <title>Transcriptome Analysis of the Triatoma infestans (Hemiptera: Reduviidae) Integument.</title>
        <authorList>
            <person name="Calderon-Fernandez G.M."/>
            <person name="Moriconi D.E."/>
            <person name="Dulbecco A.B."/>
            <person name="Juarez M.P."/>
        </authorList>
    </citation>
    <scope>NUCLEOTIDE SEQUENCE</scope>
    <source>
        <strain evidence="1">Int1</strain>
        <tissue evidence="1">Integument</tissue>
    </source>
</reference>
<sequence>GSSPSPMVGVALYNRTYCTVGQAYCDTKSWNWFDRTSAFFESQVEDKSVDGVMSEVAYTTVEKQPAKISPSFTVGEPIKELVVDVELDWTLGAAESYFAVDFWVWFGGSNTILSPSIDETGWDKNWTFDLRLHPSLILVTLLRPVIVACVSGVGLMVNTKAIIRLLEDFIPETAVRMVIRAKILDGKGWFSFAAGWTQTVLEPVEQLALEDEGLWFRQFWSVVN</sequence>
<name>A0A161M9H9_TRIIF</name>
<protein>
    <submittedName>
        <fullName evidence="1">Uncharacterized protein</fullName>
    </submittedName>
</protein>
<evidence type="ECO:0000313" key="1">
    <source>
        <dbReference type="EMBL" id="JAR99250.1"/>
    </source>
</evidence>
<proteinExistence type="predicted"/>
<feature type="non-terminal residue" evidence="1">
    <location>
        <position position="1"/>
    </location>
</feature>
<dbReference type="EMBL" id="GEMB01004010">
    <property type="protein sequence ID" value="JAR99250.1"/>
    <property type="molecule type" value="Transcribed_RNA"/>
</dbReference>
<feature type="non-terminal residue" evidence="1">
    <location>
        <position position="224"/>
    </location>
</feature>
<organism evidence="1">
    <name type="scientific">Triatoma infestans</name>
    <name type="common">Assassin bug</name>
    <dbReference type="NCBI Taxonomy" id="30076"/>
    <lineage>
        <taxon>Eukaryota</taxon>
        <taxon>Metazoa</taxon>
        <taxon>Ecdysozoa</taxon>
        <taxon>Arthropoda</taxon>
        <taxon>Hexapoda</taxon>
        <taxon>Insecta</taxon>
        <taxon>Pterygota</taxon>
        <taxon>Neoptera</taxon>
        <taxon>Paraneoptera</taxon>
        <taxon>Hemiptera</taxon>
        <taxon>Heteroptera</taxon>
        <taxon>Panheteroptera</taxon>
        <taxon>Cimicomorpha</taxon>
        <taxon>Reduviidae</taxon>
        <taxon>Triatominae</taxon>
        <taxon>Triatoma</taxon>
    </lineage>
</organism>